<reference evidence="1" key="1">
    <citation type="submission" date="2020-03" db="EMBL/GenBank/DDBJ databases">
        <authorList>
            <person name="Weist P."/>
        </authorList>
    </citation>
    <scope>NUCLEOTIDE SEQUENCE</scope>
</reference>
<proteinExistence type="predicted"/>
<name>A0A9N7UMI5_PLEPL</name>
<protein>
    <submittedName>
        <fullName evidence="1">Uncharacterized protein</fullName>
    </submittedName>
</protein>
<evidence type="ECO:0000313" key="1">
    <source>
        <dbReference type="EMBL" id="CAB1434274.1"/>
    </source>
</evidence>
<organism evidence="1 2">
    <name type="scientific">Pleuronectes platessa</name>
    <name type="common">European plaice</name>
    <dbReference type="NCBI Taxonomy" id="8262"/>
    <lineage>
        <taxon>Eukaryota</taxon>
        <taxon>Metazoa</taxon>
        <taxon>Chordata</taxon>
        <taxon>Craniata</taxon>
        <taxon>Vertebrata</taxon>
        <taxon>Euteleostomi</taxon>
        <taxon>Actinopterygii</taxon>
        <taxon>Neopterygii</taxon>
        <taxon>Teleostei</taxon>
        <taxon>Neoteleostei</taxon>
        <taxon>Acanthomorphata</taxon>
        <taxon>Carangaria</taxon>
        <taxon>Pleuronectiformes</taxon>
        <taxon>Pleuronectoidei</taxon>
        <taxon>Pleuronectidae</taxon>
        <taxon>Pleuronectes</taxon>
    </lineage>
</organism>
<accession>A0A9N7UMI5</accession>
<dbReference type="AlphaFoldDB" id="A0A9N7UMI5"/>
<comment type="caution">
    <text evidence="1">The sequence shown here is derived from an EMBL/GenBank/DDBJ whole genome shotgun (WGS) entry which is preliminary data.</text>
</comment>
<evidence type="ECO:0000313" key="2">
    <source>
        <dbReference type="Proteomes" id="UP001153269"/>
    </source>
</evidence>
<keyword evidence="2" id="KW-1185">Reference proteome</keyword>
<sequence length="161" mass="18108">MGGLLLRAGVPGVLGLVTTTTTITIIIIRPGNQKPSHPLTEQQLVVNRSHQRSPEEHAGFWIVLDQVLHVFSCPDSKQPQSLSDTSAGAELQRRRSSAPLLRITNTRPERFLLHVRMWEDVGGLGEFYWFCWFRCSLLVRWVDEQGGAGRWQAEQTAGVHI</sequence>
<gene>
    <name evidence="1" type="ORF">PLEPLA_LOCUS22332</name>
</gene>
<dbReference type="Proteomes" id="UP001153269">
    <property type="component" value="Unassembled WGS sequence"/>
</dbReference>
<dbReference type="EMBL" id="CADEAL010001646">
    <property type="protein sequence ID" value="CAB1434274.1"/>
    <property type="molecule type" value="Genomic_DNA"/>
</dbReference>